<dbReference type="RefSeq" id="WP_143050411.1">
    <property type="nucleotide sequence ID" value="NZ_FOAA01000002.1"/>
</dbReference>
<proteinExistence type="predicted"/>
<dbReference type="STRING" id="1396821.SAMN05444515_102123"/>
<protein>
    <submittedName>
        <fullName evidence="1">Uncharacterized protein</fullName>
    </submittedName>
</protein>
<organism evidence="1 2">
    <name type="scientific">Ectothiorhodospira marina</name>
    <dbReference type="NCBI Taxonomy" id="1396821"/>
    <lineage>
        <taxon>Bacteria</taxon>
        <taxon>Pseudomonadati</taxon>
        <taxon>Pseudomonadota</taxon>
        <taxon>Gammaproteobacteria</taxon>
        <taxon>Chromatiales</taxon>
        <taxon>Ectothiorhodospiraceae</taxon>
        <taxon>Ectothiorhodospira</taxon>
    </lineage>
</organism>
<evidence type="ECO:0000313" key="2">
    <source>
        <dbReference type="Proteomes" id="UP000199256"/>
    </source>
</evidence>
<reference evidence="2" key="1">
    <citation type="submission" date="2016-10" db="EMBL/GenBank/DDBJ databases">
        <authorList>
            <person name="Varghese N."/>
            <person name="Submissions S."/>
        </authorList>
    </citation>
    <scope>NUCLEOTIDE SEQUENCE [LARGE SCALE GENOMIC DNA]</scope>
    <source>
        <strain evidence="2">DSM 241</strain>
    </source>
</reference>
<name>A0A1H7HBI6_9GAMM</name>
<sequence length="165" mass="18171">MNLRNPPPWQVLPVILLVLGLSIWAGESWLRPMLDPGAGDRVVLAVAEDCELNRAGCTVALDGMRLMLRGPDTIPPLEDFDLILEAQGPVEPLEVSYVMPGMDMGVNRFAFGAGDEGIWRAPSALPVCMSGRLDWLAQVRFAYEGREYEVRIPVLLSRPARGTQD</sequence>
<gene>
    <name evidence="1" type="ORF">SAMN05444515_102123</name>
</gene>
<evidence type="ECO:0000313" key="1">
    <source>
        <dbReference type="EMBL" id="SEK47796.1"/>
    </source>
</evidence>
<dbReference type="OrthoDB" id="5917490at2"/>
<accession>A0A1H7HBI6</accession>
<dbReference type="EMBL" id="FOAA01000002">
    <property type="protein sequence ID" value="SEK47796.1"/>
    <property type="molecule type" value="Genomic_DNA"/>
</dbReference>
<keyword evidence="2" id="KW-1185">Reference proteome</keyword>
<dbReference type="AlphaFoldDB" id="A0A1H7HBI6"/>
<dbReference type="Proteomes" id="UP000199256">
    <property type="component" value="Unassembled WGS sequence"/>
</dbReference>